<dbReference type="EMBL" id="FPBO01000019">
    <property type="protein sequence ID" value="SFV00673.1"/>
    <property type="molecule type" value="Genomic_DNA"/>
</dbReference>
<protein>
    <submittedName>
        <fullName evidence="3">CAAX protease self-immunity</fullName>
    </submittedName>
</protein>
<evidence type="ECO:0000313" key="4">
    <source>
        <dbReference type="Proteomes" id="UP000199391"/>
    </source>
</evidence>
<organism evidence="3 4">
    <name type="scientific">Pseudoduganella namucuonensis</name>
    <dbReference type="NCBI Taxonomy" id="1035707"/>
    <lineage>
        <taxon>Bacteria</taxon>
        <taxon>Pseudomonadati</taxon>
        <taxon>Pseudomonadota</taxon>
        <taxon>Betaproteobacteria</taxon>
        <taxon>Burkholderiales</taxon>
        <taxon>Oxalobacteraceae</taxon>
        <taxon>Telluria group</taxon>
        <taxon>Pseudoduganella</taxon>
    </lineage>
</organism>
<dbReference type="GO" id="GO:0006508">
    <property type="term" value="P:proteolysis"/>
    <property type="evidence" value="ECO:0007669"/>
    <property type="project" value="UniProtKB-KW"/>
</dbReference>
<dbReference type="AlphaFoldDB" id="A0A1I7KT92"/>
<dbReference type="InterPro" id="IPR003675">
    <property type="entry name" value="Rce1/LyrA-like_dom"/>
</dbReference>
<dbReference type="STRING" id="1035707.SAMN05216552_101978"/>
<keyword evidence="4" id="KW-1185">Reference proteome</keyword>
<keyword evidence="1" id="KW-0812">Transmembrane</keyword>
<keyword evidence="3" id="KW-0645">Protease</keyword>
<keyword evidence="3" id="KW-0378">Hydrolase</keyword>
<feature type="domain" description="CAAX prenyl protease 2/Lysostaphin resistance protein A-like" evidence="2">
    <location>
        <begin position="24"/>
        <end position="116"/>
    </location>
</feature>
<evidence type="ECO:0000259" key="2">
    <source>
        <dbReference type="Pfam" id="PF02517"/>
    </source>
</evidence>
<dbReference type="Pfam" id="PF02517">
    <property type="entry name" value="Rce1-like"/>
    <property type="match status" value="1"/>
</dbReference>
<keyword evidence="1" id="KW-0472">Membrane</keyword>
<proteinExistence type="predicted"/>
<keyword evidence="1" id="KW-1133">Transmembrane helix</keyword>
<dbReference type="Proteomes" id="UP000199391">
    <property type="component" value="Unassembled WGS sequence"/>
</dbReference>
<accession>A0A1I7KT92</accession>
<evidence type="ECO:0000256" key="1">
    <source>
        <dbReference type="SAM" id="Phobius"/>
    </source>
</evidence>
<dbReference type="NCBIfam" id="NF033192">
    <property type="entry name" value="JDVT-CAAX"/>
    <property type="match status" value="1"/>
</dbReference>
<dbReference type="GO" id="GO:0080120">
    <property type="term" value="P:CAAX-box protein maturation"/>
    <property type="evidence" value="ECO:0007669"/>
    <property type="project" value="UniProtKB-ARBA"/>
</dbReference>
<name>A0A1I7KT92_9BURK</name>
<sequence>MPAEAALFALPALCGPRLLHPDPATMLRLLLLAPLLEEWIVRAGLQEWLMRRHPGRGVAPAALAVLAPAAGFSLLHIAAGWSAAAAVFAPGVALGLVYLRWRDWRLCAAAHALFNGCALAFCGSNFL</sequence>
<reference evidence="4" key="1">
    <citation type="submission" date="2016-10" db="EMBL/GenBank/DDBJ databases">
        <authorList>
            <person name="Varghese N."/>
            <person name="Submissions S."/>
        </authorList>
    </citation>
    <scope>NUCLEOTIDE SEQUENCE [LARGE SCALE GENOMIC DNA]</scope>
    <source>
        <strain evidence="4">CGMCC 1.11014</strain>
    </source>
</reference>
<gene>
    <name evidence="3" type="ORF">SAMN05216552_101978</name>
</gene>
<dbReference type="GO" id="GO:0004175">
    <property type="term" value="F:endopeptidase activity"/>
    <property type="evidence" value="ECO:0007669"/>
    <property type="project" value="UniProtKB-ARBA"/>
</dbReference>
<dbReference type="RefSeq" id="WP_229490519.1">
    <property type="nucleotide sequence ID" value="NZ_FPBO01000019.1"/>
</dbReference>
<evidence type="ECO:0000313" key="3">
    <source>
        <dbReference type="EMBL" id="SFV00673.1"/>
    </source>
</evidence>
<feature type="transmembrane region" description="Helical" evidence="1">
    <location>
        <begin position="81"/>
        <end position="99"/>
    </location>
</feature>